<accession>X1A829</accession>
<reference evidence="1" key="1">
    <citation type="journal article" date="2014" name="Front. Microbiol.">
        <title>High frequency of phylogenetically diverse reductive dehalogenase-homologous genes in deep subseafloor sedimentary metagenomes.</title>
        <authorList>
            <person name="Kawai M."/>
            <person name="Futagami T."/>
            <person name="Toyoda A."/>
            <person name="Takaki Y."/>
            <person name="Nishi S."/>
            <person name="Hori S."/>
            <person name="Arai W."/>
            <person name="Tsubouchi T."/>
            <person name="Morono Y."/>
            <person name="Uchiyama I."/>
            <person name="Ito T."/>
            <person name="Fujiyama A."/>
            <person name="Inagaki F."/>
            <person name="Takami H."/>
        </authorList>
    </citation>
    <scope>NUCLEOTIDE SEQUENCE</scope>
    <source>
        <strain evidence="1">Expedition CK06-06</strain>
    </source>
</reference>
<dbReference type="EMBL" id="BART01005670">
    <property type="protein sequence ID" value="GAG68933.1"/>
    <property type="molecule type" value="Genomic_DNA"/>
</dbReference>
<organism evidence="1">
    <name type="scientific">marine sediment metagenome</name>
    <dbReference type="NCBI Taxonomy" id="412755"/>
    <lineage>
        <taxon>unclassified sequences</taxon>
        <taxon>metagenomes</taxon>
        <taxon>ecological metagenomes</taxon>
    </lineage>
</organism>
<comment type="caution">
    <text evidence="1">The sequence shown here is derived from an EMBL/GenBank/DDBJ whole genome shotgun (WGS) entry which is preliminary data.</text>
</comment>
<name>X1A829_9ZZZZ</name>
<gene>
    <name evidence="1" type="ORF">S01H4_12948</name>
</gene>
<sequence>MSYNWNNRGIEKTYGFKLEKLNSNENRFYALYFLDNLTGSLLL</sequence>
<evidence type="ECO:0000313" key="1">
    <source>
        <dbReference type="EMBL" id="GAG68933.1"/>
    </source>
</evidence>
<proteinExistence type="predicted"/>
<feature type="non-terminal residue" evidence="1">
    <location>
        <position position="43"/>
    </location>
</feature>
<protein>
    <submittedName>
        <fullName evidence="1">Uncharacterized protein</fullName>
    </submittedName>
</protein>
<dbReference type="AlphaFoldDB" id="X1A829"/>